<dbReference type="GO" id="GO:0022857">
    <property type="term" value="F:transmembrane transporter activity"/>
    <property type="evidence" value="ECO:0007669"/>
    <property type="project" value="InterPro"/>
</dbReference>
<dbReference type="InterPro" id="IPR011701">
    <property type="entry name" value="MFS"/>
</dbReference>
<organism evidence="6 7">
    <name type="scientific">Helicocarpus griseus UAMH5409</name>
    <dbReference type="NCBI Taxonomy" id="1447875"/>
    <lineage>
        <taxon>Eukaryota</taxon>
        <taxon>Fungi</taxon>
        <taxon>Dikarya</taxon>
        <taxon>Ascomycota</taxon>
        <taxon>Pezizomycotina</taxon>
        <taxon>Eurotiomycetes</taxon>
        <taxon>Eurotiomycetidae</taxon>
        <taxon>Onygenales</taxon>
        <taxon>Ajellomycetaceae</taxon>
        <taxon>Helicocarpus</taxon>
    </lineage>
</organism>
<dbReference type="Gene3D" id="1.20.1250.20">
    <property type="entry name" value="MFS general substrate transporter like domains"/>
    <property type="match status" value="1"/>
</dbReference>
<evidence type="ECO:0000313" key="6">
    <source>
        <dbReference type="EMBL" id="PGH12479.1"/>
    </source>
</evidence>
<evidence type="ECO:0000256" key="1">
    <source>
        <dbReference type="ARBA" id="ARBA00004141"/>
    </source>
</evidence>
<dbReference type="GO" id="GO:0016020">
    <property type="term" value="C:membrane"/>
    <property type="evidence" value="ECO:0007669"/>
    <property type="project" value="UniProtKB-SubCell"/>
</dbReference>
<dbReference type="Pfam" id="PF07690">
    <property type="entry name" value="MFS_1"/>
    <property type="match status" value="1"/>
</dbReference>
<feature type="domain" description="Major facilitator superfamily (MFS) profile" evidence="5">
    <location>
        <begin position="79"/>
        <end position="266"/>
    </location>
</feature>
<comment type="similarity">
    <text evidence="2">Belongs to the major facilitator superfamily. Monocarboxylate porter (TC 2.A.1.13) family.</text>
</comment>
<dbReference type="OrthoDB" id="6499973at2759"/>
<dbReference type="AlphaFoldDB" id="A0A2B7XU40"/>
<feature type="transmembrane region" description="Helical" evidence="4">
    <location>
        <begin position="143"/>
        <end position="161"/>
    </location>
</feature>
<keyword evidence="7" id="KW-1185">Reference proteome</keyword>
<sequence>MSPSTSNFSSTTVHTSVSYFTATELQHTTSASSEGHAFKRSTEEIESNPPTEDISDEVIQAYCIAHSQVPDGGYGWVVVIACAIISWWFVGTCYTWGIYQAALIERNLSSPSTLSFVGSLTFAGISFLAIVNARLIRNFGARVIAIVGIFLLGVGQILSGFSTHSVAGLYITQGVIAGVGVSLCFMVVSVRPTQYFRKKRGLANGIVCAGGGLGATVISLIIDILVENLSPEWAFWILGFATLVTGLPAAYLIRERAPTRPTAFVE</sequence>
<keyword evidence="4" id="KW-1133">Transmembrane helix</keyword>
<dbReference type="SUPFAM" id="SSF103473">
    <property type="entry name" value="MFS general substrate transporter"/>
    <property type="match status" value="1"/>
</dbReference>
<gene>
    <name evidence="6" type="ORF">AJ79_04223</name>
</gene>
<evidence type="ECO:0000313" key="7">
    <source>
        <dbReference type="Proteomes" id="UP000223968"/>
    </source>
</evidence>
<dbReference type="InterPro" id="IPR050327">
    <property type="entry name" value="Proton-linked_MCT"/>
</dbReference>
<dbReference type="PANTHER" id="PTHR11360:SF305">
    <property type="entry name" value="MAJOR FACILITATOR SUPERFAMILY (MFS) PROFILE DOMAIN-CONTAINING PROTEIN"/>
    <property type="match status" value="1"/>
</dbReference>
<evidence type="ECO:0000259" key="5">
    <source>
        <dbReference type="PROSITE" id="PS50850"/>
    </source>
</evidence>
<feature type="region of interest" description="Disordered" evidence="3">
    <location>
        <begin position="30"/>
        <end position="51"/>
    </location>
</feature>
<feature type="transmembrane region" description="Helical" evidence="4">
    <location>
        <begin position="202"/>
        <end position="222"/>
    </location>
</feature>
<evidence type="ECO:0000256" key="2">
    <source>
        <dbReference type="ARBA" id="ARBA00006727"/>
    </source>
</evidence>
<feature type="transmembrane region" description="Helical" evidence="4">
    <location>
        <begin position="74"/>
        <end position="99"/>
    </location>
</feature>
<dbReference type="PANTHER" id="PTHR11360">
    <property type="entry name" value="MONOCARBOXYLATE TRANSPORTER"/>
    <property type="match status" value="1"/>
</dbReference>
<comment type="caution">
    <text evidence="6">The sequence shown here is derived from an EMBL/GenBank/DDBJ whole genome shotgun (WGS) entry which is preliminary data.</text>
</comment>
<name>A0A2B7XU40_9EURO</name>
<protein>
    <recommendedName>
        <fullName evidence="5">Major facilitator superfamily (MFS) profile domain-containing protein</fullName>
    </recommendedName>
</protein>
<keyword evidence="4" id="KW-0472">Membrane</keyword>
<dbReference type="InterPro" id="IPR020846">
    <property type="entry name" value="MFS_dom"/>
</dbReference>
<reference evidence="6 7" key="1">
    <citation type="submission" date="2017-10" db="EMBL/GenBank/DDBJ databases">
        <title>Comparative genomics in systemic dimorphic fungi from Ajellomycetaceae.</title>
        <authorList>
            <person name="Munoz J.F."/>
            <person name="Mcewen J.G."/>
            <person name="Clay O.K."/>
            <person name="Cuomo C.A."/>
        </authorList>
    </citation>
    <scope>NUCLEOTIDE SEQUENCE [LARGE SCALE GENOMIC DNA]</scope>
    <source>
        <strain evidence="6 7">UAMH5409</strain>
    </source>
</reference>
<feature type="transmembrane region" description="Helical" evidence="4">
    <location>
        <begin position="111"/>
        <end position="131"/>
    </location>
</feature>
<evidence type="ECO:0000256" key="3">
    <source>
        <dbReference type="SAM" id="MobiDB-lite"/>
    </source>
</evidence>
<proteinExistence type="inferred from homology"/>
<keyword evidence="4" id="KW-0812">Transmembrane</keyword>
<feature type="transmembrane region" description="Helical" evidence="4">
    <location>
        <begin position="234"/>
        <end position="253"/>
    </location>
</feature>
<dbReference type="PROSITE" id="PS50850">
    <property type="entry name" value="MFS"/>
    <property type="match status" value="1"/>
</dbReference>
<accession>A0A2B7XU40</accession>
<feature type="transmembrane region" description="Helical" evidence="4">
    <location>
        <begin position="167"/>
        <end position="190"/>
    </location>
</feature>
<dbReference type="EMBL" id="PDNB01000057">
    <property type="protein sequence ID" value="PGH12479.1"/>
    <property type="molecule type" value="Genomic_DNA"/>
</dbReference>
<evidence type="ECO:0000256" key="4">
    <source>
        <dbReference type="SAM" id="Phobius"/>
    </source>
</evidence>
<dbReference type="Proteomes" id="UP000223968">
    <property type="component" value="Unassembled WGS sequence"/>
</dbReference>
<dbReference type="InterPro" id="IPR036259">
    <property type="entry name" value="MFS_trans_sf"/>
</dbReference>
<comment type="subcellular location">
    <subcellularLocation>
        <location evidence="1">Membrane</location>
        <topology evidence="1">Multi-pass membrane protein</topology>
    </subcellularLocation>
</comment>